<evidence type="ECO:0000256" key="15">
    <source>
        <dbReference type="HAMAP-Rule" id="MF_00605"/>
    </source>
</evidence>
<evidence type="ECO:0000256" key="7">
    <source>
        <dbReference type="ARBA" id="ARBA00022490"/>
    </source>
</evidence>
<dbReference type="Gene3D" id="1.10.1270.20">
    <property type="entry name" value="tRNA(m1g37)methyltransferase, domain 2"/>
    <property type="match status" value="1"/>
</dbReference>
<keyword evidence="11 15" id="KW-0819">tRNA processing</keyword>
<proteinExistence type="inferred from homology"/>
<dbReference type="InterPro" id="IPR029028">
    <property type="entry name" value="Alpha/beta_knot_MTases"/>
</dbReference>
<dbReference type="GO" id="GO:0002939">
    <property type="term" value="P:tRNA N1-guanine methylation"/>
    <property type="evidence" value="ECO:0007669"/>
    <property type="project" value="TreeGrafter"/>
</dbReference>
<evidence type="ECO:0000259" key="18">
    <source>
        <dbReference type="Pfam" id="PF01746"/>
    </source>
</evidence>
<comment type="subunit">
    <text evidence="4 15 17">Homodimer.</text>
</comment>
<feature type="binding site" evidence="15 16">
    <location>
        <begin position="133"/>
        <end position="138"/>
    </location>
    <ligand>
        <name>S-adenosyl-L-methionine</name>
        <dbReference type="ChEBI" id="CHEBI:59789"/>
    </ligand>
</feature>
<keyword evidence="8 15" id="KW-0489">Methyltransferase</keyword>
<dbReference type="InterPro" id="IPR029026">
    <property type="entry name" value="tRNA_m1G_MTases_N"/>
</dbReference>
<dbReference type="OrthoDB" id="9807416at2"/>
<dbReference type="FunFam" id="1.10.1270.20:FF:000001">
    <property type="entry name" value="tRNA (guanine-N(1)-)-methyltransferase"/>
    <property type="match status" value="1"/>
</dbReference>
<comment type="subcellular location">
    <subcellularLocation>
        <location evidence="2 15 17">Cytoplasm</location>
    </subcellularLocation>
</comment>
<evidence type="ECO:0000313" key="20">
    <source>
        <dbReference type="Proteomes" id="UP000199006"/>
    </source>
</evidence>
<keyword evidence="10 15" id="KW-0949">S-adenosyl-L-methionine</keyword>
<dbReference type="InterPro" id="IPR023148">
    <property type="entry name" value="tRNA_m1G_MeTrfase_C_sf"/>
</dbReference>
<feature type="domain" description="tRNA methyltransferase TRMD/TRM10-type" evidence="18">
    <location>
        <begin position="1"/>
        <end position="225"/>
    </location>
</feature>
<evidence type="ECO:0000256" key="5">
    <source>
        <dbReference type="ARBA" id="ARBA00012807"/>
    </source>
</evidence>
<dbReference type="InterPro" id="IPR002649">
    <property type="entry name" value="tRNA_m1G_MeTrfase_TrmD"/>
</dbReference>
<dbReference type="Proteomes" id="UP000199006">
    <property type="component" value="Unassembled WGS sequence"/>
</dbReference>
<keyword evidence="20" id="KW-1185">Reference proteome</keyword>
<evidence type="ECO:0000256" key="12">
    <source>
        <dbReference type="ARBA" id="ARBA00029736"/>
    </source>
</evidence>
<dbReference type="PIRSF" id="PIRSF000386">
    <property type="entry name" value="tRNA_mtase"/>
    <property type="match status" value="1"/>
</dbReference>
<dbReference type="InterPro" id="IPR016009">
    <property type="entry name" value="tRNA_MeTrfase_TRMD/TRM10"/>
</dbReference>
<evidence type="ECO:0000256" key="13">
    <source>
        <dbReference type="ARBA" id="ARBA00033392"/>
    </source>
</evidence>
<evidence type="ECO:0000256" key="6">
    <source>
        <dbReference type="ARBA" id="ARBA00014679"/>
    </source>
</evidence>
<organism evidence="19 20">
    <name type="scientific">Halanaerobium salsuginis</name>
    <dbReference type="NCBI Taxonomy" id="29563"/>
    <lineage>
        <taxon>Bacteria</taxon>
        <taxon>Bacillati</taxon>
        <taxon>Bacillota</taxon>
        <taxon>Clostridia</taxon>
        <taxon>Halanaerobiales</taxon>
        <taxon>Halanaerobiaceae</taxon>
        <taxon>Halanaerobium</taxon>
    </lineage>
</organism>
<feature type="binding site" evidence="15 16">
    <location>
        <position position="113"/>
    </location>
    <ligand>
        <name>S-adenosyl-L-methionine</name>
        <dbReference type="ChEBI" id="CHEBI:59789"/>
    </ligand>
</feature>
<keyword evidence="9 15" id="KW-0808">Transferase</keyword>
<dbReference type="NCBIfam" id="NF000648">
    <property type="entry name" value="PRK00026.1"/>
    <property type="match status" value="1"/>
</dbReference>
<protein>
    <recommendedName>
        <fullName evidence="6 15">tRNA (guanine-N(1)-)-methyltransferase</fullName>
        <ecNumber evidence="5 15">2.1.1.228</ecNumber>
    </recommendedName>
    <alternativeName>
        <fullName evidence="12 15">M1G-methyltransferase</fullName>
    </alternativeName>
    <alternativeName>
        <fullName evidence="13 15">tRNA [GM37] methyltransferase</fullName>
    </alternativeName>
</protein>
<dbReference type="SUPFAM" id="SSF75217">
    <property type="entry name" value="alpha/beta knot"/>
    <property type="match status" value="1"/>
</dbReference>
<evidence type="ECO:0000256" key="8">
    <source>
        <dbReference type="ARBA" id="ARBA00022603"/>
    </source>
</evidence>
<comment type="similarity">
    <text evidence="3 15 17">Belongs to the RNA methyltransferase TrmD family.</text>
</comment>
<comment type="function">
    <text evidence="1 15 17">Specifically methylates guanosine-37 in various tRNAs.</text>
</comment>
<dbReference type="STRING" id="29563.SAMN02983006_00324"/>
<evidence type="ECO:0000256" key="3">
    <source>
        <dbReference type="ARBA" id="ARBA00007630"/>
    </source>
</evidence>
<dbReference type="PANTHER" id="PTHR46417">
    <property type="entry name" value="TRNA (GUANINE-N(1)-)-METHYLTRANSFERASE"/>
    <property type="match status" value="1"/>
</dbReference>
<dbReference type="EMBL" id="FOTI01000002">
    <property type="protein sequence ID" value="SFL15207.1"/>
    <property type="molecule type" value="Genomic_DNA"/>
</dbReference>
<dbReference type="Pfam" id="PF01746">
    <property type="entry name" value="tRNA_m1G_MT"/>
    <property type="match status" value="1"/>
</dbReference>
<dbReference type="Gene3D" id="3.40.1280.10">
    <property type="match status" value="1"/>
</dbReference>
<reference evidence="19 20" key="1">
    <citation type="submission" date="2016-10" db="EMBL/GenBank/DDBJ databases">
        <authorList>
            <person name="de Groot N.N."/>
        </authorList>
    </citation>
    <scope>NUCLEOTIDE SEQUENCE [LARGE SCALE GENOMIC DNA]</scope>
    <source>
        <strain evidence="19 20">ATCC 51327</strain>
    </source>
</reference>
<dbReference type="FunFam" id="3.40.1280.10:FF:000001">
    <property type="entry name" value="tRNA (guanine-N(1)-)-methyltransferase"/>
    <property type="match status" value="1"/>
</dbReference>
<dbReference type="PANTHER" id="PTHR46417:SF1">
    <property type="entry name" value="TRNA (GUANINE-N(1)-)-METHYLTRANSFERASE"/>
    <property type="match status" value="1"/>
</dbReference>
<dbReference type="GO" id="GO:0005829">
    <property type="term" value="C:cytosol"/>
    <property type="evidence" value="ECO:0007669"/>
    <property type="project" value="TreeGrafter"/>
</dbReference>
<sequence length="252" mass="28767">MFFEILTLFPEMFVGPFSESILKRARQNDLININTVNIRDFTEDKHHTTDEPPYGGGAGMVLKAEPIFKAWQSLQAKRDVQSKTILMSPQGKQLTQKKVKELSQEKALTLICGHYEGIDERIRETIVDEEISIGDYVLTGGELPAMVLVDSVSRLLTGVLGAAASSQQDSFYNGLLEHPHYTRPREFRGLKVPEILLSGNHQLIERWRRKESLKRTFLRRKDLLETKKLTDQDLELLAEIKLELKGEFDGQD</sequence>
<evidence type="ECO:0000256" key="2">
    <source>
        <dbReference type="ARBA" id="ARBA00004496"/>
    </source>
</evidence>
<dbReference type="RefSeq" id="WP_089858603.1">
    <property type="nucleotide sequence ID" value="NZ_FOTI01000002.1"/>
</dbReference>
<dbReference type="CDD" id="cd18080">
    <property type="entry name" value="TrmD-like"/>
    <property type="match status" value="1"/>
</dbReference>
<dbReference type="HAMAP" id="MF_00605">
    <property type="entry name" value="TrmD"/>
    <property type="match status" value="1"/>
</dbReference>
<dbReference type="NCBIfam" id="TIGR00088">
    <property type="entry name" value="trmD"/>
    <property type="match status" value="1"/>
</dbReference>
<evidence type="ECO:0000256" key="1">
    <source>
        <dbReference type="ARBA" id="ARBA00002634"/>
    </source>
</evidence>
<evidence type="ECO:0000256" key="17">
    <source>
        <dbReference type="RuleBase" id="RU003464"/>
    </source>
</evidence>
<keyword evidence="7 15" id="KW-0963">Cytoplasm</keyword>
<evidence type="ECO:0000256" key="10">
    <source>
        <dbReference type="ARBA" id="ARBA00022691"/>
    </source>
</evidence>
<evidence type="ECO:0000256" key="14">
    <source>
        <dbReference type="ARBA" id="ARBA00047783"/>
    </source>
</evidence>
<dbReference type="GO" id="GO:0052906">
    <property type="term" value="F:tRNA (guanine(37)-N1)-methyltransferase activity"/>
    <property type="evidence" value="ECO:0007669"/>
    <property type="project" value="UniProtKB-UniRule"/>
</dbReference>
<gene>
    <name evidence="15" type="primary">trmD</name>
    <name evidence="19" type="ORF">SAMN02983006_00324</name>
</gene>
<accession>A0A1I4FEA3</accession>
<comment type="catalytic activity">
    <reaction evidence="14 15 17">
        <text>guanosine(37) in tRNA + S-adenosyl-L-methionine = N(1)-methylguanosine(37) in tRNA + S-adenosyl-L-homocysteine + H(+)</text>
        <dbReference type="Rhea" id="RHEA:36899"/>
        <dbReference type="Rhea" id="RHEA-COMP:10145"/>
        <dbReference type="Rhea" id="RHEA-COMP:10147"/>
        <dbReference type="ChEBI" id="CHEBI:15378"/>
        <dbReference type="ChEBI" id="CHEBI:57856"/>
        <dbReference type="ChEBI" id="CHEBI:59789"/>
        <dbReference type="ChEBI" id="CHEBI:73542"/>
        <dbReference type="ChEBI" id="CHEBI:74269"/>
        <dbReference type="EC" id="2.1.1.228"/>
    </reaction>
</comment>
<dbReference type="EC" id="2.1.1.228" evidence="5 15"/>
<evidence type="ECO:0000256" key="11">
    <source>
        <dbReference type="ARBA" id="ARBA00022694"/>
    </source>
</evidence>
<dbReference type="AlphaFoldDB" id="A0A1I4FEA3"/>
<evidence type="ECO:0000256" key="9">
    <source>
        <dbReference type="ARBA" id="ARBA00022679"/>
    </source>
</evidence>
<evidence type="ECO:0000313" key="19">
    <source>
        <dbReference type="EMBL" id="SFL15207.1"/>
    </source>
</evidence>
<evidence type="ECO:0000256" key="4">
    <source>
        <dbReference type="ARBA" id="ARBA00011738"/>
    </source>
</evidence>
<name>A0A1I4FEA3_9FIRM</name>
<evidence type="ECO:0000256" key="16">
    <source>
        <dbReference type="PIRSR" id="PIRSR000386-1"/>
    </source>
</evidence>